<name>A0A5N6ZAE6_9EURO</name>
<dbReference type="PANTHER" id="PTHR37540">
    <property type="entry name" value="TRANSCRIPTION FACTOR (ACR-2), PUTATIVE-RELATED-RELATED"/>
    <property type="match status" value="1"/>
</dbReference>
<dbReference type="OrthoDB" id="4206571at2759"/>
<feature type="region of interest" description="Disordered" evidence="1">
    <location>
        <begin position="1"/>
        <end position="103"/>
    </location>
</feature>
<reference evidence="3" key="1">
    <citation type="submission" date="2019-04" db="EMBL/GenBank/DDBJ databases">
        <title>Friends and foes A comparative genomics studyof 23 Aspergillus species from section Flavi.</title>
        <authorList>
            <consortium name="DOE Joint Genome Institute"/>
            <person name="Kjaerbolling I."/>
            <person name="Vesth T."/>
            <person name="Frisvad J.C."/>
            <person name="Nybo J.L."/>
            <person name="Theobald S."/>
            <person name="Kildgaard S."/>
            <person name="Isbrandt T."/>
            <person name="Kuo A."/>
            <person name="Sato A."/>
            <person name="Lyhne E.K."/>
            <person name="Kogle M.E."/>
            <person name="Wiebenga A."/>
            <person name="Kun R.S."/>
            <person name="Lubbers R.J."/>
            <person name="Makela M.R."/>
            <person name="Barry K."/>
            <person name="Chovatia M."/>
            <person name="Clum A."/>
            <person name="Daum C."/>
            <person name="Haridas S."/>
            <person name="He G."/>
            <person name="LaButti K."/>
            <person name="Lipzen A."/>
            <person name="Mondo S."/>
            <person name="Riley R."/>
            <person name="Salamov A."/>
            <person name="Simmons B.A."/>
            <person name="Magnuson J.K."/>
            <person name="Henrissat B."/>
            <person name="Mortensen U.H."/>
            <person name="Larsen T.O."/>
            <person name="Devries R.P."/>
            <person name="Grigoriev I.V."/>
            <person name="Machida M."/>
            <person name="Baker S.E."/>
            <person name="Andersen M.R."/>
        </authorList>
    </citation>
    <scope>NUCLEOTIDE SEQUENCE [LARGE SCALE GENOMIC DNA]</scope>
    <source>
        <strain evidence="3">CBS 553.77</strain>
    </source>
</reference>
<dbReference type="Proteomes" id="UP000327118">
    <property type="component" value="Unassembled WGS sequence"/>
</dbReference>
<feature type="compositionally biased region" description="Low complexity" evidence="1">
    <location>
        <begin position="154"/>
        <end position="163"/>
    </location>
</feature>
<sequence>MSVGRPPLVNLTHSGPSSTQQNTSPDPEQQGPPDDAPHHPVRAKRRKPPLPPSEDPSSKNQIFYFVDSNSSSREKRAHVMRHHVQEKRKQLKHAHPRSDAEKRVHHSLRYLTWRQGKLLLNGDESDAIESQRSARETVPTSSSTTQVGIQVAASPSPSHSLSPVTPLDTSRKDLFDMLLCTREDYVLLDFWANRLTYWSGQNKVIKDQVYQAVSTHPLSFQTVVLAYSARWMAHASNLVWTPKVEEHVGRAEKSLAQVENGTTQIDSDSLAMAWTGMAIQEERFGNKQYARGYVDRAVQILRPSARSNCVAQALLHYVRFMMMPLHSAVPEDGQQWLVTFLRGAESLMLEHNTNAFLSSVPQRHAAFQMDGPLFPLLSSGPHPSQVPADSRIYIITRQAHTQEITRTAALIYITKTLWDFKGSASKTGRFLDYLRTLVREHELDRYPACESFVWMLLLERYDADLQESERSWFTGELLEIHKQLRPDLQFQFSEILFNLLMLNPPLQEIDRFEKELYSPMPGIQDEP</sequence>
<feature type="compositionally biased region" description="Polar residues" evidence="1">
    <location>
        <begin position="138"/>
        <end position="148"/>
    </location>
</feature>
<evidence type="ECO:0000256" key="1">
    <source>
        <dbReference type="SAM" id="MobiDB-lite"/>
    </source>
</evidence>
<evidence type="ECO:0000313" key="3">
    <source>
        <dbReference type="Proteomes" id="UP000327118"/>
    </source>
</evidence>
<organism evidence="2 3">
    <name type="scientific">Aspergillus coremiiformis</name>
    <dbReference type="NCBI Taxonomy" id="138285"/>
    <lineage>
        <taxon>Eukaryota</taxon>
        <taxon>Fungi</taxon>
        <taxon>Dikarya</taxon>
        <taxon>Ascomycota</taxon>
        <taxon>Pezizomycotina</taxon>
        <taxon>Eurotiomycetes</taxon>
        <taxon>Eurotiomycetidae</taxon>
        <taxon>Eurotiales</taxon>
        <taxon>Aspergillaceae</taxon>
        <taxon>Aspergillus</taxon>
        <taxon>Aspergillus subgen. Circumdati</taxon>
    </lineage>
</organism>
<evidence type="ECO:0000313" key="2">
    <source>
        <dbReference type="EMBL" id="KAE8354398.1"/>
    </source>
</evidence>
<feature type="compositionally biased region" description="Basic residues" evidence="1">
    <location>
        <begin position="39"/>
        <end position="48"/>
    </location>
</feature>
<feature type="compositionally biased region" description="Basic residues" evidence="1">
    <location>
        <begin position="75"/>
        <end position="95"/>
    </location>
</feature>
<keyword evidence="3" id="KW-1185">Reference proteome</keyword>
<gene>
    <name evidence="2" type="ORF">BDV28DRAFT_131056</name>
</gene>
<dbReference type="AlphaFoldDB" id="A0A5N6ZAE6"/>
<feature type="region of interest" description="Disordered" evidence="1">
    <location>
        <begin position="128"/>
        <end position="165"/>
    </location>
</feature>
<feature type="compositionally biased region" description="Polar residues" evidence="1">
    <location>
        <begin position="11"/>
        <end position="27"/>
    </location>
</feature>
<accession>A0A5N6ZAE6</accession>
<dbReference type="EMBL" id="ML739073">
    <property type="protein sequence ID" value="KAE8354398.1"/>
    <property type="molecule type" value="Genomic_DNA"/>
</dbReference>
<protein>
    <submittedName>
        <fullName evidence="2">Uncharacterized protein</fullName>
    </submittedName>
</protein>
<proteinExistence type="predicted"/>
<dbReference type="PANTHER" id="PTHR37540:SF10">
    <property type="entry name" value="SIGMA-70 REGION 2 FAMILY PROTEIN"/>
    <property type="match status" value="1"/>
</dbReference>